<feature type="compositionally biased region" description="Low complexity" evidence="1">
    <location>
        <begin position="883"/>
        <end position="917"/>
    </location>
</feature>
<proteinExistence type="predicted"/>
<evidence type="ECO:0000259" key="2">
    <source>
        <dbReference type="PROSITE" id="PS50181"/>
    </source>
</evidence>
<dbReference type="SMART" id="SM00367">
    <property type="entry name" value="LRR_CC"/>
    <property type="match status" value="12"/>
</dbReference>
<feature type="region of interest" description="Disordered" evidence="1">
    <location>
        <begin position="883"/>
        <end position="1006"/>
    </location>
</feature>
<feature type="compositionally biased region" description="Acidic residues" evidence="1">
    <location>
        <begin position="828"/>
        <end position="837"/>
    </location>
</feature>
<dbReference type="InterPro" id="IPR001810">
    <property type="entry name" value="F-box_dom"/>
</dbReference>
<dbReference type="InterPro" id="IPR036047">
    <property type="entry name" value="F-box-like_dom_sf"/>
</dbReference>
<reference evidence="3" key="1">
    <citation type="journal article" date="2014" name="Genome Announc.">
        <title>Draft genome sequence of Rhodosporidium toruloides CECT1137, an oleaginous yeast of biotechnological interest.</title>
        <authorList>
            <person name="Morin N."/>
            <person name="Calcas X."/>
            <person name="Devillers H."/>
            <person name="Durrens P."/>
            <person name="Sherman D.J."/>
            <person name="Nicaud J.-M."/>
            <person name="Neuveglise C."/>
        </authorList>
    </citation>
    <scope>NUCLEOTIDE SEQUENCE</scope>
    <source>
        <strain evidence="3">CECT1137</strain>
    </source>
</reference>
<dbReference type="SUPFAM" id="SSF81383">
    <property type="entry name" value="F-box domain"/>
    <property type="match status" value="1"/>
</dbReference>
<feature type="compositionally biased region" description="Polar residues" evidence="1">
    <location>
        <begin position="40"/>
        <end position="55"/>
    </location>
</feature>
<dbReference type="PANTHER" id="PTHR13318">
    <property type="entry name" value="PARTNER OF PAIRED, ISOFORM B-RELATED"/>
    <property type="match status" value="1"/>
</dbReference>
<feature type="region of interest" description="Disordered" evidence="1">
    <location>
        <begin position="125"/>
        <end position="152"/>
    </location>
</feature>
<organism evidence="3">
    <name type="scientific">Rhodotorula toruloides</name>
    <name type="common">Yeast</name>
    <name type="synonym">Rhodosporidium toruloides</name>
    <dbReference type="NCBI Taxonomy" id="5286"/>
    <lineage>
        <taxon>Eukaryota</taxon>
        <taxon>Fungi</taxon>
        <taxon>Dikarya</taxon>
        <taxon>Basidiomycota</taxon>
        <taxon>Pucciniomycotina</taxon>
        <taxon>Microbotryomycetes</taxon>
        <taxon>Sporidiobolales</taxon>
        <taxon>Sporidiobolaceae</taxon>
        <taxon>Rhodotorula</taxon>
    </lineage>
</organism>
<dbReference type="AlphaFoldDB" id="A0A061AI44"/>
<evidence type="ECO:0000313" key="3">
    <source>
        <dbReference type="EMBL" id="CDR37250.1"/>
    </source>
</evidence>
<name>A0A061AI44_RHOTO</name>
<feature type="compositionally biased region" description="Low complexity" evidence="1">
    <location>
        <begin position="816"/>
        <end position="827"/>
    </location>
</feature>
<feature type="compositionally biased region" description="Acidic residues" evidence="1">
    <location>
        <begin position="987"/>
        <end position="1006"/>
    </location>
</feature>
<dbReference type="OrthoDB" id="10257471at2759"/>
<dbReference type="InterPro" id="IPR057207">
    <property type="entry name" value="FBXL15_LRR"/>
</dbReference>
<feature type="compositionally biased region" description="Low complexity" evidence="1">
    <location>
        <begin position="431"/>
        <end position="440"/>
    </location>
</feature>
<dbReference type="GO" id="GO:0031146">
    <property type="term" value="P:SCF-dependent proteasomal ubiquitin-dependent protein catabolic process"/>
    <property type="evidence" value="ECO:0007669"/>
    <property type="project" value="TreeGrafter"/>
</dbReference>
<feature type="compositionally biased region" description="Basic and acidic residues" evidence="1">
    <location>
        <begin position="949"/>
        <end position="962"/>
    </location>
</feature>
<dbReference type="PROSITE" id="PS50181">
    <property type="entry name" value="FBOX"/>
    <property type="match status" value="1"/>
</dbReference>
<feature type="compositionally biased region" description="Acidic residues" evidence="1">
    <location>
        <begin position="88"/>
        <end position="107"/>
    </location>
</feature>
<feature type="domain" description="F-box" evidence="2">
    <location>
        <begin position="152"/>
        <end position="202"/>
    </location>
</feature>
<dbReference type="InterPro" id="IPR032675">
    <property type="entry name" value="LRR_dom_sf"/>
</dbReference>
<dbReference type="SUPFAM" id="SSF52047">
    <property type="entry name" value="RNI-like"/>
    <property type="match status" value="2"/>
</dbReference>
<dbReference type="Gene3D" id="3.80.10.10">
    <property type="entry name" value="Ribonuclease Inhibitor"/>
    <property type="match status" value="2"/>
</dbReference>
<feature type="region of interest" description="Disordered" evidence="1">
    <location>
        <begin position="427"/>
        <end position="458"/>
    </location>
</feature>
<feature type="compositionally biased region" description="Basic and acidic residues" evidence="1">
    <location>
        <begin position="918"/>
        <end position="934"/>
    </location>
</feature>
<dbReference type="GO" id="GO:0019005">
    <property type="term" value="C:SCF ubiquitin ligase complex"/>
    <property type="evidence" value="ECO:0007669"/>
    <property type="project" value="TreeGrafter"/>
</dbReference>
<dbReference type="EMBL" id="LK052937">
    <property type="protein sequence ID" value="CDR37250.1"/>
    <property type="molecule type" value="Genomic_DNA"/>
</dbReference>
<dbReference type="InterPro" id="IPR006553">
    <property type="entry name" value="Leu-rich_rpt_Cys-con_subtyp"/>
</dbReference>
<protein>
    <submittedName>
        <fullName evidence="3">RHTO0S02e12574g1_1</fullName>
    </submittedName>
</protein>
<sequence length="1006" mass="107092">MPQRDPGAPLSPPRHQPRQLITSQSRPGSAAVSAERSKGGQATMSNRLAASTLSSRGAVPTYLTSDTPPTPSRSPSNASTGGDASGGEGDDSEAESDFPDGDPDDPDTSSISLAHLGPALATPKPSALTPWPFNAPGGGMTSPTQDSLGPAAIPASSLPHEILLHILRLLPSASLAPALQVCKAWCQCGVELLWHKPSFSSLAPLYKMLQVLSLPDKTFPYPDYIRRLNFQPLAGELTDQVVAKLLPCTNLDRLTLTNCKKLSSPALVALLTKNRRLVALDMTDVTEVDDHVLQALADNCPKLQGLNLSGCTKITDKGMEALALGCTSMRRIKLRKCDQITDIPIILLSRNCPLLLEVDLANCTSITGLCVTELFRTSRLLRELSLIGCAHITDDGFPNADELQLLKQSSSNSASGYPSPTLGANGDDLYPSSSSRSTSPGPDPLTTSSGTLIPRPAPLTSPPAYRPFDQLRYLDLTACYGLTDAAIAGIVKYCPKLRNLILGKCHRLTDESLYAICGLGKYLHHLHLGHVSGITDRAVTAVARACTRMRYVDLAYCSNLTDLSVFELAANLSRLKRIGLVRVNNITDAAIQSLAHRNSLERIHLSYCDNLTVPAVNEMLQALPRVTHLSLTGVTAFRKQALQRFCRSPPKDYNEHQRRSFCVFSGRGVQELRRWLRSLSRHEIALLAQPDPPADEDPLTAAARLAGAGGNGPIPPGQTAAQFAAAQANLNAARHNLAMAHHQRQLQAAQQAAANAAIPTQQQMQPPIQPGAQVPVWNPYLGGGAAAAGNMLGLNMAAQPQAGGGFGAVGGGGGVAALPPQHPQAAQQDDDDDDDDAAWAGPAYVPGTFPNAPPQQVPIQWIDPPQRAHLQALQQAAQIGGATASTSAGGLRNSAPPAFGSTSAGPSSSSSASSASNSHDRSEARRARVERIQQRVDSIFGREEDMDVDDSRPRRSRRDTVTRHNYRTYGAGGAPASNNGRQRREDVEMDDASASEGEEEDISFGE</sequence>
<feature type="region of interest" description="Disordered" evidence="1">
    <location>
        <begin position="1"/>
        <end position="113"/>
    </location>
</feature>
<accession>A0A061AI44</accession>
<dbReference type="CDD" id="cd09917">
    <property type="entry name" value="F-box_SF"/>
    <property type="match status" value="1"/>
</dbReference>
<evidence type="ECO:0000256" key="1">
    <source>
        <dbReference type="SAM" id="MobiDB-lite"/>
    </source>
</evidence>
<feature type="compositionally biased region" description="Low complexity" evidence="1">
    <location>
        <begin position="73"/>
        <end position="82"/>
    </location>
</feature>
<dbReference type="Pfam" id="PF25372">
    <property type="entry name" value="DUF7885"/>
    <property type="match status" value="2"/>
</dbReference>
<feature type="region of interest" description="Disordered" evidence="1">
    <location>
        <begin position="813"/>
        <end position="859"/>
    </location>
</feature>
<gene>
    <name evidence="3" type="ORF">RHTO0S_02e12574g</name>
</gene>
<dbReference type="Pfam" id="PF12937">
    <property type="entry name" value="F-box-like"/>
    <property type="match status" value="1"/>
</dbReference>